<evidence type="ECO:0000313" key="2">
    <source>
        <dbReference type="Proteomes" id="UP000665026"/>
    </source>
</evidence>
<dbReference type="Pfam" id="PF07103">
    <property type="entry name" value="DUF1365"/>
    <property type="match status" value="1"/>
</dbReference>
<dbReference type="InterPro" id="IPR010775">
    <property type="entry name" value="DUF1365"/>
</dbReference>
<dbReference type="RefSeq" id="WP_209357911.1">
    <property type="nucleotide sequence ID" value="NZ_CP060010.1"/>
</dbReference>
<dbReference type="AlphaFoldDB" id="A0A975ESV2"/>
<reference evidence="1" key="1">
    <citation type="submission" date="2020-07" db="EMBL/GenBank/DDBJ databases">
        <title>Genome sequences of bacteria associated with the marine, planktonic diatom Thalassiosira profunda strain ECT2AJA-044.</title>
        <authorList>
            <person name="Gargas C.B."/>
            <person name="Roberts W.R."/>
            <person name="Alverson A.J."/>
        </authorList>
    </citation>
    <scope>NUCLEOTIDE SEQUENCE</scope>
    <source>
        <strain evidence="1">ECT2AJA-044</strain>
    </source>
</reference>
<accession>A0A975ESV2</accession>
<name>A0A975ESV2_9RHOB</name>
<proteinExistence type="predicted"/>
<evidence type="ECO:0000313" key="1">
    <source>
        <dbReference type="EMBL" id="QTN37207.1"/>
    </source>
</evidence>
<gene>
    <name evidence="1" type="ORF">HZ995_06820</name>
</gene>
<dbReference type="Proteomes" id="UP000665026">
    <property type="component" value="Chromosome"/>
</dbReference>
<dbReference type="PANTHER" id="PTHR33973">
    <property type="entry name" value="OS07G0153300 PROTEIN"/>
    <property type="match status" value="1"/>
</dbReference>
<dbReference type="EMBL" id="CP060010">
    <property type="protein sequence ID" value="QTN37207.1"/>
    <property type="molecule type" value="Genomic_DNA"/>
</dbReference>
<dbReference type="KEGG" id="cact:HZ995_06820"/>
<sequence length="247" mass="27749">MSHWPEHIAARTVHRRKGSGARTFSYNVDFVMIDPKATKGPALFSRNRFNLLSVWDRDHGGQRGSGSGLAWAEQVFDDHCVRSEQILLLTQPRFLWVGFNPVSFWLAMRNGALVGAIAEVNNTFGDRHNYLCVPEGSVISPDATLSAKKQMHVSPFQEVSGEYLFNFNILAEKLSIKINLSEDGAGFFANLAGHRAPLRSRTILGLLFKRPFGALRTIVLIYWQALKLKLQGETYRPRPAPPQEEIS</sequence>
<organism evidence="1 2">
    <name type="scientific">Cognatishimia activa</name>
    <dbReference type="NCBI Taxonomy" id="1715691"/>
    <lineage>
        <taxon>Bacteria</taxon>
        <taxon>Pseudomonadati</taxon>
        <taxon>Pseudomonadota</taxon>
        <taxon>Alphaproteobacteria</taxon>
        <taxon>Rhodobacterales</taxon>
        <taxon>Paracoccaceae</taxon>
        <taxon>Cognatishimia</taxon>
    </lineage>
</organism>
<dbReference type="PANTHER" id="PTHR33973:SF4">
    <property type="entry name" value="OS07G0153300 PROTEIN"/>
    <property type="match status" value="1"/>
</dbReference>
<protein>
    <submittedName>
        <fullName evidence="1">DUF1365 domain-containing protein</fullName>
    </submittedName>
</protein>